<gene>
    <name evidence="2" type="primary">hsaD_8</name>
    <name evidence="2" type="ORF">B7C42_06605</name>
</gene>
<dbReference type="EC" id="3.7.1.17" evidence="2"/>
<sequence>MAPLQTPVITTTERVYDGYRTSELSCPGAGPTIILLHGILDLPQTWSQVLERLAAAGHRAVAMSLPQPHEQPIGTPVVPRQDEFVAAVIRAHAGSEGVVLVGNSMGGGLALRAAANPDLPVRAVVALDPIGFGTSRWISGLFVSRRVPEYLHDPIDLIRSLLRALVAPMVARVVFARSGDPVTTHARAVAAQLATIPIGLVLAGARALLTEFADGYSALPAVPVLFVHGRRDKLIPVRASILGHHQIRGSELRILPNAGHCPQVDEPQVVSDLIVEFTTRVARAA</sequence>
<dbReference type="RefSeq" id="WP_189595074.1">
    <property type="nucleotide sequence ID" value="NZ_NGAF01000021.1"/>
</dbReference>
<keyword evidence="3" id="KW-1185">Reference proteome</keyword>
<organism evidence="2 3">
    <name type="scientific">Nocardia cerradoensis</name>
    <dbReference type="NCBI Taxonomy" id="85688"/>
    <lineage>
        <taxon>Bacteria</taxon>
        <taxon>Bacillati</taxon>
        <taxon>Actinomycetota</taxon>
        <taxon>Actinomycetes</taxon>
        <taxon>Mycobacteriales</taxon>
        <taxon>Nocardiaceae</taxon>
        <taxon>Nocardia</taxon>
    </lineage>
</organism>
<dbReference type="GO" id="GO:0102296">
    <property type="term" value="F:4,5-9,10-diseco-3-hydroxy-5,9,17-trioxoandrosta-1(10),2-diene-4-oate hydrolase activity"/>
    <property type="evidence" value="ECO:0007669"/>
    <property type="project" value="UniProtKB-EC"/>
</dbReference>
<dbReference type="Pfam" id="PF12697">
    <property type="entry name" value="Abhydrolase_6"/>
    <property type="match status" value="1"/>
</dbReference>
<dbReference type="Gene3D" id="3.40.50.1820">
    <property type="entry name" value="alpha/beta hydrolase"/>
    <property type="match status" value="1"/>
</dbReference>
<evidence type="ECO:0000313" key="2">
    <source>
        <dbReference type="EMBL" id="OXR41207.1"/>
    </source>
</evidence>
<feature type="domain" description="AB hydrolase-1" evidence="1">
    <location>
        <begin position="33"/>
        <end position="272"/>
    </location>
</feature>
<dbReference type="AlphaFoldDB" id="A0A231GX67"/>
<dbReference type="InterPro" id="IPR029058">
    <property type="entry name" value="AB_hydrolase_fold"/>
</dbReference>
<dbReference type="PRINTS" id="PR00111">
    <property type="entry name" value="ABHYDROLASE"/>
</dbReference>
<dbReference type="SUPFAM" id="SSF53474">
    <property type="entry name" value="alpha/beta-Hydrolases"/>
    <property type="match status" value="1"/>
</dbReference>
<reference evidence="2 3" key="1">
    <citation type="submission" date="2017-07" db="EMBL/GenBank/DDBJ databases">
        <title>First draft Genome Sequence of Nocardia cerradoensis isolated from human infection.</title>
        <authorList>
            <person name="Carrasco G."/>
        </authorList>
    </citation>
    <scope>NUCLEOTIDE SEQUENCE [LARGE SCALE GENOMIC DNA]</scope>
    <source>
        <strain evidence="2 3">CNM20130759</strain>
    </source>
</reference>
<evidence type="ECO:0000313" key="3">
    <source>
        <dbReference type="Proteomes" id="UP000215506"/>
    </source>
</evidence>
<protein>
    <submittedName>
        <fullName evidence="2">4,5:9,10-diseco-3-hydroxy-5,9, 17-trioxoandrosta-1(10),2-diene-4-oate hydrolase</fullName>
        <ecNumber evidence="2">3.7.1.17</ecNumber>
    </submittedName>
</protein>
<dbReference type="PANTHER" id="PTHR43689">
    <property type="entry name" value="HYDROLASE"/>
    <property type="match status" value="1"/>
</dbReference>
<proteinExistence type="predicted"/>
<accession>A0A231GX67</accession>
<name>A0A231GX67_9NOCA</name>
<comment type="caution">
    <text evidence="2">The sequence shown here is derived from an EMBL/GenBank/DDBJ whole genome shotgun (WGS) entry which is preliminary data.</text>
</comment>
<dbReference type="InterPro" id="IPR000073">
    <property type="entry name" value="AB_hydrolase_1"/>
</dbReference>
<dbReference type="PANTHER" id="PTHR43689:SF8">
    <property type="entry name" value="ALPHA_BETA-HYDROLASES SUPERFAMILY PROTEIN"/>
    <property type="match status" value="1"/>
</dbReference>
<keyword evidence="2" id="KW-0378">Hydrolase</keyword>
<dbReference type="Proteomes" id="UP000215506">
    <property type="component" value="Unassembled WGS sequence"/>
</dbReference>
<dbReference type="EMBL" id="NGAF01000021">
    <property type="protein sequence ID" value="OXR41207.1"/>
    <property type="molecule type" value="Genomic_DNA"/>
</dbReference>
<evidence type="ECO:0000259" key="1">
    <source>
        <dbReference type="Pfam" id="PF12697"/>
    </source>
</evidence>